<protein>
    <submittedName>
        <fullName evidence="1">Uncharacterized protein</fullName>
    </submittedName>
</protein>
<sequence length="116" mass="13162">MDDVIDEEQVLENAQNYSHGTEVFKTTPPPSVAAWRTMIHNRGKDKVVRSAAKSHKGHQIERLLQLVCSLELKDPIEYAEKESAKTNPDDGKTRNRRSAAEDAKKKIKQLAEHEDI</sequence>
<keyword evidence="2" id="KW-1185">Reference proteome</keyword>
<reference evidence="1" key="1">
    <citation type="submission" date="2020-04" db="EMBL/GenBank/DDBJ databases">
        <authorList>
            <person name="Alioto T."/>
            <person name="Alioto T."/>
            <person name="Gomez Garrido J."/>
        </authorList>
    </citation>
    <scope>NUCLEOTIDE SEQUENCE</scope>
    <source>
        <strain evidence="1">A484AB</strain>
    </source>
</reference>
<proteinExistence type="predicted"/>
<dbReference type="EMBL" id="CACRXK020010153">
    <property type="protein sequence ID" value="CAB4018759.1"/>
    <property type="molecule type" value="Genomic_DNA"/>
</dbReference>
<evidence type="ECO:0000313" key="2">
    <source>
        <dbReference type="Proteomes" id="UP001152795"/>
    </source>
</evidence>
<dbReference type="Proteomes" id="UP001152795">
    <property type="component" value="Unassembled WGS sequence"/>
</dbReference>
<accession>A0A6S7IP07</accession>
<organism evidence="1 2">
    <name type="scientific">Paramuricea clavata</name>
    <name type="common">Red gorgonian</name>
    <name type="synonym">Violescent sea-whip</name>
    <dbReference type="NCBI Taxonomy" id="317549"/>
    <lineage>
        <taxon>Eukaryota</taxon>
        <taxon>Metazoa</taxon>
        <taxon>Cnidaria</taxon>
        <taxon>Anthozoa</taxon>
        <taxon>Octocorallia</taxon>
        <taxon>Malacalcyonacea</taxon>
        <taxon>Plexauridae</taxon>
        <taxon>Paramuricea</taxon>
    </lineage>
</organism>
<dbReference type="AlphaFoldDB" id="A0A6S7IP07"/>
<evidence type="ECO:0000313" key="1">
    <source>
        <dbReference type="EMBL" id="CAB4018759.1"/>
    </source>
</evidence>
<gene>
    <name evidence="1" type="ORF">PACLA_8A014376</name>
</gene>
<name>A0A6S7IP07_PARCT</name>
<comment type="caution">
    <text evidence="1">The sequence shown here is derived from an EMBL/GenBank/DDBJ whole genome shotgun (WGS) entry which is preliminary data.</text>
</comment>